<comment type="caution">
    <text evidence="1">The sequence shown here is derived from an EMBL/GenBank/DDBJ whole genome shotgun (WGS) entry which is preliminary data.</text>
</comment>
<gene>
    <name evidence="1" type="ORF">EPJ67_09265</name>
</gene>
<dbReference type="AlphaFoldDB" id="A0A5C8G2C6"/>
<dbReference type="RefSeq" id="WP_147529335.1">
    <property type="nucleotide sequence ID" value="NZ_SAYJ01000018.1"/>
</dbReference>
<proteinExistence type="predicted"/>
<organism evidence="1 2">
    <name type="scientific">Brachyspira aalborgi</name>
    <dbReference type="NCBI Taxonomy" id="29522"/>
    <lineage>
        <taxon>Bacteria</taxon>
        <taxon>Pseudomonadati</taxon>
        <taxon>Spirochaetota</taxon>
        <taxon>Spirochaetia</taxon>
        <taxon>Brachyspirales</taxon>
        <taxon>Brachyspiraceae</taxon>
        <taxon>Brachyspira</taxon>
    </lineage>
</organism>
<dbReference type="EMBL" id="SAYJ01000018">
    <property type="protein sequence ID" value="TXJ55747.1"/>
    <property type="molecule type" value="Genomic_DNA"/>
</dbReference>
<name>A0A5C8G2C6_9SPIR</name>
<reference evidence="1 2" key="1">
    <citation type="journal article" date="1992" name="Lakartidningen">
        <title>[Penicillin V and not amoxicillin is the first choice preparation in acute otitis].</title>
        <authorList>
            <person name="Kamme C."/>
            <person name="Lundgren K."/>
            <person name="Prellner K."/>
        </authorList>
    </citation>
    <scope>NUCLEOTIDE SEQUENCE [LARGE SCALE GENOMIC DNA]</scope>
    <source>
        <strain evidence="1 2">PC2777IV</strain>
    </source>
</reference>
<accession>A0A5C8G2C6</accession>
<dbReference type="Proteomes" id="UP000325013">
    <property type="component" value="Unassembled WGS sequence"/>
</dbReference>
<evidence type="ECO:0000313" key="1">
    <source>
        <dbReference type="EMBL" id="TXJ55747.1"/>
    </source>
</evidence>
<evidence type="ECO:0000313" key="2">
    <source>
        <dbReference type="Proteomes" id="UP000325013"/>
    </source>
</evidence>
<protein>
    <submittedName>
        <fullName evidence="1">Uncharacterized protein</fullName>
    </submittedName>
</protein>
<sequence>MTNSEKIQLYDELYKYHSNNSYCLNPDKFANSDSFIFLIDQHNLKESIDERSDIKINTFPWEVFRMRDKYLYGSLLDYLRFKYKMRKMKKSIKNIKYFDLDGIENIHPEDIESKVLAEMMGKEMKIMKYRFKISSF</sequence>